<evidence type="ECO:0000256" key="1">
    <source>
        <dbReference type="SAM" id="SignalP"/>
    </source>
</evidence>
<evidence type="ECO:0000313" key="2">
    <source>
        <dbReference type="EMBL" id="MDY7218046.1"/>
    </source>
</evidence>
<keyword evidence="1" id="KW-0732">Signal</keyword>
<evidence type="ECO:0000313" key="3">
    <source>
        <dbReference type="Proteomes" id="UP001294570"/>
    </source>
</evidence>
<comment type="caution">
    <text evidence="2">The sequence shown here is derived from an EMBL/GenBank/DDBJ whole genome shotgun (WGS) entry which is preliminary data.</text>
</comment>
<reference evidence="2 3" key="1">
    <citation type="submission" date="2023-12" db="EMBL/GenBank/DDBJ databases">
        <title>Denitrificimonas halotolerans sp. nov.,a novel species isolated from landfill leachate.</title>
        <authorList>
            <person name="Wang S."/>
        </authorList>
    </citation>
    <scope>NUCLEOTIDE SEQUENCE [LARGE SCALE GENOMIC DNA]</scope>
    <source>
        <strain evidence="2 3">JX-1</strain>
    </source>
</reference>
<sequence length="536" mass="59114">MSKNNNKSSKFQLNRLVRTSLVAAVAAGVASMANAGETIYFDHGGNLQWSLTTSYGLGMRMEKQDKKLLESEGNRNFDRGSLTTHRVSALGELVYTNDSYSWGEWGGVLRGSTFYDDVYHRKNDNKGPVNHGGKRNQFSSGAKYYSGGRTRFLDAYLFTDIQLPKNQYLGVKAGRHVVSWGEGLFYPGVNGAQGPVDVVKSTTPGTETKEVLLPNGQVSVDWNINPLFGLSAYYQYEWLPNELSPVGSYFSTNNAVGPRPDFMRPNGFAVYTGKNKPKSSGQYGLRATIRPNFDWEFSVFHINYHDKNPSGLLLPGPFDYSSYKINYFDNIKLTGASVSTRIGDTQVSGEISYRDGAPVTVLTPVREGNEFPVTATRGKGYQAQASFIHTLGDMPWARGTTILGEIVHVAATSVDAIKRNGQTYDKYSYNTSDDYQTKSATAFTGQVSLSYPGIFSGWDLSVPVSYSHVIDGKTPMRGAIGGGQGDRRLSVGSTFKRHGNLELNATYVAYMGEASVKRDRQLTDRDQLTFSAKYTF</sequence>
<keyword evidence="3" id="KW-1185">Reference proteome</keyword>
<dbReference type="RefSeq" id="WP_321552152.1">
    <property type="nucleotide sequence ID" value="NZ_JAXIVU010000001.1"/>
</dbReference>
<dbReference type="Pfam" id="PF06980">
    <property type="entry name" value="DUF1302"/>
    <property type="match status" value="1"/>
</dbReference>
<protein>
    <submittedName>
        <fullName evidence="2">DUF1302 family protein</fullName>
    </submittedName>
</protein>
<dbReference type="EMBL" id="JAXIVU010000001">
    <property type="protein sequence ID" value="MDY7218046.1"/>
    <property type="molecule type" value="Genomic_DNA"/>
</dbReference>
<proteinExistence type="predicted"/>
<accession>A0ABU5GME9</accession>
<dbReference type="InterPro" id="IPR010727">
    <property type="entry name" value="DUF1302"/>
</dbReference>
<gene>
    <name evidence="2" type="ORF">TOI97_00395</name>
</gene>
<feature type="signal peptide" evidence="1">
    <location>
        <begin position="1"/>
        <end position="35"/>
    </location>
</feature>
<feature type="chain" id="PRO_5045608959" evidence="1">
    <location>
        <begin position="36"/>
        <end position="536"/>
    </location>
</feature>
<dbReference type="Proteomes" id="UP001294570">
    <property type="component" value="Unassembled WGS sequence"/>
</dbReference>
<name>A0ABU5GME9_9GAMM</name>
<organism evidence="2 3">
    <name type="scientific">Denitrificimonas halotolerans</name>
    <dbReference type="NCBI Taxonomy" id="3098930"/>
    <lineage>
        <taxon>Bacteria</taxon>
        <taxon>Pseudomonadati</taxon>
        <taxon>Pseudomonadota</taxon>
        <taxon>Gammaproteobacteria</taxon>
        <taxon>Pseudomonadales</taxon>
        <taxon>Pseudomonadaceae</taxon>
        <taxon>Denitrificimonas</taxon>
    </lineage>
</organism>